<gene>
    <name evidence="5" type="ORF">LIPSTDRAFT_35733</name>
</gene>
<dbReference type="Proteomes" id="UP000094385">
    <property type="component" value="Unassembled WGS sequence"/>
</dbReference>
<sequence>DSQRDVAVVTGGSSGLGYNVAFLLASKGVKVAVLDAKAPDIPVALVKYYKCDVGSYDDVAKSIAQIEHDLGPVTILVNNAGIERRGSLWEMPVEDIQLTINVNLLSQFYTIRCVLPGMIAANRGYIVSVGSSLSYTSPIYYGPYGASKAGLLGLYETLRVELEQYPGIQTLLVLPGQMRTPMFQDIYPPRQFLAPVVEPRDLATEIVDKIAHGKSGEIRRPMYVHGMPYLRILPWPIQRALRWVSNLDGSV</sequence>
<evidence type="ECO:0000256" key="4">
    <source>
        <dbReference type="RuleBase" id="RU000363"/>
    </source>
</evidence>
<evidence type="ECO:0000313" key="6">
    <source>
        <dbReference type="Proteomes" id="UP000094385"/>
    </source>
</evidence>
<organism evidence="5 6">
    <name type="scientific">Lipomyces starkeyi NRRL Y-11557</name>
    <dbReference type="NCBI Taxonomy" id="675824"/>
    <lineage>
        <taxon>Eukaryota</taxon>
        <taxon>Fungi</taxon>
        <taxon>Dikarya</taxon>
        <taxon>Ascomycota</taxon>
        <taxon>Saccharomycotina</taxon>
        <taxon>Lipomycetes</taxon>
        <taxon>Lipomycetales</taxon>
        <taxon>Lipomycetaceae</taxon>
        <taxon>Lipomyces</taxon>
    </lineage>
</organism>
<name>A0A1E3QFQ4_LIPST</name>
<dbReference type="SUPFAM" id="SSF51735">
    <property type="entry name" value="NAD(P)-binding Rossmann-fold domains"/>
    <property type="match status" value="1"/>
</dbReference>
<keyword evidence="6" id="KW-1185">Reference proteome</keyword>
<dbReference type="PRINTS" id="PR00081">
    <property type="entry name" value="GDHRDH"/>
</dbReference>
<evidence type="ECO:0000256" key="1">
    <source>
        <dbReference type="ARBA" id="ARBA00006484"/>
    </source>
</evidence>
<keyword evidence="2" id="KW-0521">NADP</keyword>
<protein>
    <submittedName>
        <fullName evidence="5">Uncharacterized protein</fullName>
    </submittedName>
</protein>
<dbReference type="EMBL" id="KV454290">
    <property type="protein sequence ID" value="ODQ75837.1"/>
    <property type="molecule type" value="Genomic_DNA"/>
</dbReference>
<comment type="similarity">
    <text evidence="1 4">Belongs to the short-chain dehydrogenases/reductases (SDR) family.</text>
</comment>
<dbReference type="PROSITE" id="PS00061">
    <property type="entry name" value="ADH_SHORT"/>
    <property type="match status" value="1"/>
</dbReference>
<feature type="non-terminal residue" evidence="5">
    <location>
        <position position="1"/>
    </location>
</feature>
<dbReference type="OrthoDB" id="10253736at2759"/>
<dbReference type="PANTHER" id="PTHR24322">
    <property type="entry name" value="PKSB"/>
    <property type="match status" value="1"/>
</dbReference>
<reference evidence="5 6" key="1">
    <citation type="journal article" date="2016" name="Proc. Natl. Acad. Sci. U.S.A.">
        <title>Comparative genomics of biotechnologically important yeasts.</title>
        <authorList>
            <person name="Riley R."/>
            <person name="Haridas S."/>
            <person name="Wolfe K.H."/>
            <person name="Lopes M.R."/>
            <person name="Hittinger C.T."/>
            <person name="Goeker M."/>
            <person name="Salamov A.A."/>
            <person name="Wisecaver J.H."/>
            <person name="Long T.M."/>
            <person name="Calvey C.H."/>
            <person name="Aerts A.L."/>
            <person name="Barry K.W."/>
            <person name="Choi C."/>
            <person name="Clum A."/>
            <person name="Coughlan A.Y."/>
            <person name="Deshpande S."/>
            <person name="Douglass A.P."/>
            <person name="Hanson S.J."/>
            <person name="Klenk H.-P."/>
            <person name="LaButti K.M."/>
            <person name="Lapidus A."/>
            <person name="Lindquist E.A."/>
            <person name="Lipzen A.M."/>
            <person name="Meier-Kolthoff J.P."/>
            <person name="Ohm R.A."/>
            <person name="Otillar R.P."/>
            <person name="Pangilinan J.L."/>
            <person name="Peng Y."/>
            <person name="Rokas A."/>
            <person name="Rosa C.A."/>
            <person name="Scheuner C."/>
            <person name="Sibirny A.A."/>
            <person name="Slot J.C."/>
            <person name="Stielow J.B."/>
            <person name="Sun H."/>
            <person name="Kurtzman C.P."/>
            <person name="Blackwell M."/>
            <person name="Grigoriev I.V."/>
            <person name="Jeffries T.W."/>
        </authorList>
    </citation>
    <scope>NUCLEOTIDE SEQUENCE [LARGE SCALE GENOMIC DNA]</scope>
    <source>
        <strain evidence="5 6">NRRL Y-11557</strain>
    </source>
</reference>
<dbReference type="AlphaFoldDB" id="A0A1E3QFQ4"/>
<dbReference type="GO" id="GO:0016616">
    <property type="term" value="F:oxidoreductase activity, acting on the CH-OH group of donors, NAD or NADP as acceptor"/>
    <property type="evidence" value="ECO:0007669"/>
    <property type="project" value="TreeGrafter"/>
</dbReference>
<dbReference type="InterPro" id="IPR020904">
    <property type="entry name" value="Sc_DH/Rdtase_CS"/>
</dbReference>
<dbReference type="Gene3D" id="3.40.50.720">
    <property type="entry name" value="NAD(P)-binding Rossmann-like Domain"/>
    <property type="match status" value="1"/>
</dbReference>
<dbReference type="InterPro" id="IPR002347">
    <property type="entry name" value="SDR_fam"/>
</dbReference>
<accession>A0A1E3QFQ4</accession>
<dbReference type="Pfam" id="PF00106">
    <property type="entry name" value="adh_short"/>
    <property type="match status" value="1"/>
</dbReference>
<dbReference type="PRINTS" id="PR00080">
    <property type="entry name" value="SDRFAMILY"/>
</dbReference>
<proteinExistence type="inferred from homology"/>
<dbReference type="CDD" id="cd05339">
    <property type="entry name" value="17beta-HSDXI-like_SDR_c"/>
    <property type="match status" value="1"/>
</dbReference>
<dbReference type="PANTHER" id="PTHR24322:SF736">
    <property type="entry name" value="RETINOL DEHYDROGENASE 10"/>
    <property type="match status" value="1"/>
</dbReference>
<feature type="non-terminal residue" evidence="5">
    <location>
        <position position="251"/>
    </location>
</feature>
<evidence type="ECO:0000256" key="3">
    <source>
        <dbReference type="ARBA" id="ARBA00023002"/>
    </source>
</evidence>
<dbReference type="InterPro" id="IPR036291">
    <property type="entry name" value="NAD(P)-bd_dom_sf"/>
</dbReference>
<keyword evidence="3" id="KW-0560">Oxidoreductase</keyword>
<evidence type="ECO:0000313" key="5">
    <source>
        <dbReference type="EMBL" id="ODQ75837.1"/>
    </source>
</evidence>
<dbReference type="STRING" id="675824.A0A1E3QFQ4"/>
<evidence type="ECO:0000256" key="2">
    <source>
        <dbReference type="ARBA" id="ARBA00022857"/>
    </source>
</evidence>